<evidence type="ECO:0000313" key="2">
    <source>
        <dbReference type="EMBL" id="AQQ79954.1"/>
    </source>
</evidence>
<feature type="transmembrane region" description="Helical" evidence="1">
    <location>
        <begin position="38"/>
        <end position="58"/>
    </location>
</feature>
<organism evidence="2 3">
    <name type="scientific">Leptopilina boulardi filamentous virus</name>
    <dbReference type="NCBI Taxonomy" id="552509"/>
    <lineage>
        <taxon>Viruses</taxon>
        <taxon>Viruses incertae sedis</taxon>
        <taxon>Naldaviricetes</taxon>
        <taxon>Lefavirales</taxon>
        <taxon>Filamentoviridae</taxon>
        <taxon>Alphafilamentovirus</taxon>
        <taxon>Alphafilamentovirus leboulardi</taxon>
    </lineage>
</organism>
<keyword evidence="1" id="KW-0812">Transmembrane</keyword>
<dbReference type="KEGG" id="vg:31050511"/>
<gene>
    <name evidence="2" type="ORF">LbFV_ORF34</name>
</gene>
<sequence length="71" mass="8743">MVNLSKTHISIYIYSVCVSFTKIYILFFSYIYKKRLVFLYILLILVLKISSTIYKVNYKINKEKNIFRYYY</sequence>
<keyword evidence="1" id="KW-0472">Membrane</keyword>
<dbReference type="EMBL" id="KY009685">
    <property type="protein sequence ID" value="AQQ79954.1"/>
    <property type="molecule type" value="Genomic_DNA"/>
</dbReference>
<keyword evidence="1" id="KW-1133">Transmembrane helix</keyword>
<protein>
    <submittedName>
        <fullName evidence="2">Uncharacterized protein</fullName>
    </submittedName>
</protein>
<proteinExistence type="predicted"/>
<dbReference type="Proteomes" id="UP000203066">
    <property type="component" value="Segment"/>
</dbReference>
<evidence type="ECO:0000313" key="3">
    <source>
        <dbReference type="Proteomes" id="UP000203066"/>
    </source>
</evidence>
<name>A0A1S5YD86_9VIRU</name>
<dbReference type="GeneID" id="31050511"/>
<reference evidence="2 3" key="1">
    <citation type="journal article" date="2016" name="Genome Biol. Evol.">
        <title>Genome Sequencing of the Behavior Manipulating Virus LbFV Reveals a Possible New Virus Family.</title>
        <authorList>
            <person name="Lepetit D."/>
            <person name="Gillet B."/>
            <person name="Hughes S."/>
            <person name="Kraaijeveld K."/>
            <person name="Varaldi J."/>
        </authorList>
    </citation>
    <scope>NUCLEOTIDE SEQUENCE [LARGE SCALE GENOMIC DNA]</scope>
    <source>
        <strain evidence="2">Valence Gotheron</strain>
    </source>
</reference>
<feature type="transmembrane region" description="Helical" evidence="1">
    <location>
        <begin position="12"/>
        <end position="32"/>
    </location>
</feature>
<evidence type="ECO:0000256" key="1">
    <source>
        <dbReference type="SAM" id="Phobius"/>
    </source>
</evidence>
<keyword evidence="3" id="KW-1185">Reference proteome</keyword>
<dbReference type="RefSeq" id="YP_009345638.1">
    <property type="nucleotide sequence ID" value="NC_033778.1"/>
</dbReference>
<accession>A0A1S5YD86</accession>